<dbReference type="PROSITE" id="PS50089">
    <property type="entry name" value="ZF_RING_2"/>
    <property type="match status" value="1"/>
</dbReference>
<dbReference type="Proteomes" id="UP000000226">
    <property type="component" value="Chromosome 6"/>
</dbReference>
<keyword evidence="1" id="KW-0863">Zinc-finger</keyword>
<evidence type="ECO:0000259" key="2">
    <source>
        <dbReference type="PROSITE" id="PS50089"/>
    </source>
</evidence>
<evidence type="ECO:0000313" key="4">
    <source>
        <dbReference type="Proteomes" id="UP000000226"/>
    </source>
</evidence>
<name>V7BR13_PHAVU</name>
<reference evidence="4" key="1">
    <citation type="journal article" date="2014" name="Nat. Genet.">
        <title>A reference genome for common bean and genome-wide analysis of dual domestications.</title>
        <authorList>
            <person name="Schmutz J."/>
            <person name="McClean P.E."/>
            <person name="Mamidi S."/>
            <person name="Wu G.A."/>
            <person name="Cannon S.B."/>
            <person name="Grimwood J."/>
            <person name="Jenkins J."/>
            <person name="Shu S."/>
            <person name="Song Q."/>
            <person name="Chavarro C."/>
            <person name="Torres-Torres M."/>
            <person name="Geffroy V."/>
            <person name="Moghaddam S.M."/>
            <person name="Gao D."/>
            <person name="Abernathy B."/>
            <person name="Barry K."/>
            <person name="Blair M."/>
            <person name="Brick M.A."/>
            <person name="Chovatia M."/>
            <person name="Gepts P."/>
            <person name="Goodstein D.M."/>
            <person name="Gonzales M."/>
            <person name="Hellsten U."/>
            <person name="Hyten D.L."/>
            <person name="Jia G."/>
            <person name="Kelly J.D."/>
            <person name="Kudrna D."/>
            <person name="Lee R."/>
            <person name="Richard M.M."/>
            <person name="Miklas P.N."/>
            <person name="Osorno J.M."/>
            <person name="Rodrigues J."/>
            <person name="Thareau V."/>
            <person name="Urrea C.A."/>
            <person name="Wang M."/>
            <person name="Yu Y."/>
            <person name="Zhang M."/>
            <person name="Wing R.A."/>
            <person name="Cregan P.B."/>
            <person name="Rokhsar D.S."/>
            <person name="Jackson S.A."/>
        </authorList>
    </citation>
    <scope>NUCLEOTIDE SEQUENCE [LARGE SCALE GENOMIC DNA]</scope>
    <source>
        <strain evidence="4">cv. G19833</strain>
    </source>
</reference>
<dbReference type="EMBL" id="CM002293">
    <property type="protein sequence ID" value="ESW20432.1"/>
    <property type="molecule type" value="Genomic_DNA"/>
</dbReference>
<feature type="non-terminal residue" evidence="3">
    <location>
        <position position="1"/>
    </location>
</feature>
<dbReference type="SUPFAM" id="SSF57850">
    <property type="entry name" value="RING/U-box"/>
    <property type="match status" value="1"/>
</dbReference>
<dbReference type="Pfam" id="PF13639">
    <property type="entry name" value="zf-RING_2"/>
    <property type="match status" value="1"/>
</dbReference>
<dbReference type="GO" id="GO:0008270">
    <property type="term" value="F:zinc ion binding"/>
    <property type="evidence" value="ECO:0007669"/>
    <property type="project" value="UniProtKB-KW"/>
</dbReference>
<evidence type="ECO:0000313" key="3">
    <source>
        <dbReference type="EMBL" id="ESW20432.1"/>
    </source>
</evidence>
<dbReference type="OMA" id="RIQFINW"/>
<gene>
    <name evidence="3" type="ORF">PHAVU_006G208700g</name>
</gene>
<dbReference type="PANTHER" id="PTHR47662">
    <property type="entry name" value="RING-TYPE DOMAIN-CONTAINING PROTEIN"/>
    <property type="match status" value="1"/>
</dbReference>
<dbReference type="OrthoDB" id="1887190at2759"/>
<keyword evidence="1" id="KW-0862">Zinc</keyword>
<evidence type="ECO:0000256" key="1">
    <source>
        <dbReference type="PROSITE-ProRule" id="PRU00175"/>
    </source>
</evidence>
<dbReference type="AlphaFoldDB" id="V7BR13"/>
<dbReference type="CDD" id="cd16448">
    <property type="entry name" value="RING-H2"/>
    <property type="match status" value="1"/>
</dbReference>
<dbReference type="SMART" id="SM00184">
    <property type="entry name" value="RING"/>
    <property type="match status" value="1"/>
</dbReference>
<feature type="domain" description="RING-type" evidence="2">
    <location>
        <begin position="19"/>
        <end position="62"/>
    </location>
</feature>
<dbReference type="SMR" id="V7BR13"/>
<dbReference type="Gene3D" id="3.30.40.10">
    <property type="entry name" value="Zinc/RING finger domain, C3HC4 (zinc finger)"/>
    <property type="match status" value="1"/>
</dbReference>
<keyword evidence="1" id="KW-0479">Metal-binding</keyword>
<proteinExistence type="predicted"/>
<dbReference type="PANTHER" id="PTHR47662:SF1">
    <property type="entry name" value="RING-TYPE DOMAIN-CONTAINING PROTEIN"/>
    <property type="match status" value="1"/>
</dbReference>
<protein>
    <recommendedName>
        <fullName evidence="2">RING-type domain-containing protein</fullName>
    </recommendedName>
</protein>
<keyword evidence="4" id="KW-1185">Reference proteome</keyword>
<dbReference type="InterPro" id="IPR001841">
    <property type="entry name" value="Znf_RING"/>
</dbReference>
<accession>V7BR13</accession>
<dbReference type="InterPro" id="IPR013083">
    <property type="entry name" value="Znf_RING/FYVE/PHD"/>
</dbReference>
<organism evidence="3 4">
    <name type="scientific">Phaseolus vulgaris</name>
    <name type="common">Kidney bean</name>
    <name type="synonym">French bean</name>
    <dbReference type="NCBI Taxonomy" id="3885"/>
    <lineage>
        <taxon>Eukaryota</taxon>
        <taxon>Viridiplantae</taxon>
        <taxon>Streptophyta</taxon>
        <taxon>Embryophyta</taxon>
        <taxon>Tracheophyta</taxon>
        <taxon>Spermatophyta</taxon>
        <taxon>Magnoliopsida</taxon>
        <taxon>eudicotyledons</taxon>
        <taxon>Gunneridae</taxon>
        <taxon>Pentapetalae</taxon>
        <taxon>rosids</taxon>
        <taxon>fabids</taxon>
        <taxon>Fabales</taxon>
        <taxon>Fabaceae</taxon>
        <taxon>Papilionoideae</taxon>
        <taxon>50 kb inversion clade</taxon>
        <taxon>NPAAA clade</taxon>
        <taxon>indigoferoid/millettioid clade</taxon>
        <taxon>Phaseoleae</taxon>
        <taxon>Phaseolus</taxon>
    </lineage>
</organism>
<sequence length="71" mass="7932">LPPAVSFGEDQTKDSHCDCPICLEEFKHGDFIQPFGVCAHQFHSSCLKSWLLSQKTSCPLCRVELLIPITV</sequence>